<organism evidence="7 8">
    <name type="scientific">Treponema vincentii</name>
    <dbReference type="NCBI Taxonomy" id="69710"/>
    <lineage>
        <taxon>Bacteria</taxon>
        <taxon>Pseudomonadati</taxon>
        <taxon>Spirochaetota</taxon>
        <taxon>Spirochaetia</taxon>
        <taxon>Spirochaetales</taxon>
        <taxon>Treponemataceae</taxon>
        <taxon>Treponema</taxon>
    </lineage>
</organism>
<evidence type="ECO:0000256" key="6">
    <source>
        <dbReference type="SAM" id="Phobius"/>
    </source>
</evidence>
<feature type="transmembrane region" description="Helical" evidence="6">
    <location>
        <begin position="345"/>
        <end position="361"/>
    </location>
</feature>
<dbReference type="InterPro" id="IPR000175">
    <property type="entry name" value="Na/ntran_symport"/>
</dbReference>
<dbReference type="PROSITE" id="PS51257">
    <property type="entry name" value="PROKAR_LIPOPROTEIN"/>
    <property type="match status" value="1"/>
</dbReference>
<name>A0A6P1Y0E8_9SPIR</name>
<feature type="transmembrane region" description="Helical" evidence="6">
    <location>
        <begin position="220"/>
        <end position="245"/>
    </location>
</feature>
<evidence type="ECO:0000256" key="2">
    <source>
        <dbReference type="ARBA" id="ARBA00022448"/>
    </source>
</evidence>
<sequence>MIHKETRRDQFGSQVGFILACIGSAVGMGNIWLFPFRVGQFGGAAFLIPYIVFVIVIGYTGIVEEMCLGRAMRTGPHGAFLKATQMHGSNSGAAIGWIPVIGSLGIAIGYTVVVGWIIRFTVGPFSGSMLAAENSSAYFGAIAGRLSSIPWHSIAIIGCFIIMAAGISSGIEKVNKVMMPAFFGLFIILAIRVATLPKAADGYTFLFKADWSKLADVKTWVYALGQAFFSLSLAGSGTVVYGSYLKDNEDAPTSAKFTAIFDTLAALLAALVIIPAVFVYNLEPTAGPPLMFITMPMIFKEMPAGTLFSIIFFVAVLFAGITSLINLYETPVEMLQQKFKLSRKSALAIVLGLGFAVGLIVEDGNILGTWMDVISIYIIPLGALLAGVMFFWVCGKDFVVNEVSKGRLKPVGSVYAAQGKYIYCGLTLIVYILGIFYGGIG</sequence>
<evidence type="ECO:0000256" key="1">
    <source>
        <dbReference type="ARBA" id="ARBA00004141"/>
    </source>
</evidence>
<gene>
    <name evidence="7" type="ORF">GWP43_01880</name>
</gene>
<keyword evidence="3 6" id="KW-0812">Transmembrane</keyword>
<dbReference type="InterPro" id="IPR037272">
    <property type="entry name" value="SNS_sf"/>
</dbReference>
<evidence type="ECO:0000313" key="7">
    <source>
        <dbReference type="EMBL" id="QHX42402.1"/>
    </source>
</evidence>
<evidence type="ECO:0000256" key="3">
    <source>
        <dbReference type="ARBA" id="ARBA00022692"/>
    </source>
</evidence>
<dbReference type="EMBL" id="CP048020">
    <property type="protein sequence ID" value="QHX42402.1"/>
    <property type="molecule type" value="Genomic_DNA"/>
</dbReference>
<dbReference type="NCBIfam" id="NF037979">
    <property type="entry name" value="Na_transp"/>
    <property type="match status" value="1"/>
</dbReference>
<keyword evidence="2" id="KW-0813">Transport</keyword>
<feature type="transmembrane region" description="Helical" evidence="6">
    <location>
        <begin position="421"/>
        <end position="440"/>
    </location>
</feature>
<keyword evidence="4 6" id="KW-1133">Transmembrane helix</keyword>
<feature type="transmembrane region" description="Helical" evidence="6">
    <location>
        <begin position="257"/>
        <end position="282"/>
    </location>
</feature>
<dbReference type="AlphaFoldDB" id="A0A6P1Y0E8"/>
<accession>A0A6P1Y0E8</accession>
<proteinExistence type="predicted"/>
<feature type="transmembrane region" description="Helical" evidence="6">
    <location>
        <begin position="302"/>
        <end position="325"/>
    </location>
</feature>
<evidence type="ECO:0000313" key="8">
    <source>
        <dbReference type="Proteomes" id="UP000464374"/>
    </source>
</evidence>
<dbReference type="PROSITE" id="PS50267">
    <property type="entry name" value="NA_NEUROTRAN_SYMP_3"/>
    <property type="match status" value="1"/>
</dbReference>
<keyword evidence="5 6" id="KW-0472">Membrane</keyword>
<dbReference type="PRINTS" id="PR00176">
    <property type="entry name" value="NANEUSMPORT"/>
</dbReference>
<dbReference type="SUPFAM" id="SSF161070">
    <property type="entry name" value="SNF-like"/>
    <property type="match status" value="1"/>
</dbReference>
<dbReference type="GO" id="GO:0016020">
    <property type="term" value="C:membrane"/>
    <property type="evidence" value="ECO:0007669"/>
    <property type="project" value="UniProtKB-SubCell"/>
</dbReference>
<evidence type="ECO:0000256" key="4">
    <source>
        <dbReference type="ARBA" id="ARBA00022989"/>
    </source>
</evidence>
<dbReference type="Pfam" id="PF00209">
    <property type="entry name" value="SNF"/>
    <property type="match status" value="2"/>
</dbReference>
<feature type="transmembrane region" description="Helical" evidence="6">
    <location>
        <begin position="177"/>
        <end position="200"/>
    </location>
</feature>
<protein>
    <submittedName>
        <fullName evidence="7">Sodium-dependent transporter</fullName>
    </submittedName>
</protein>
<dbReference type="PANTHER" id="PTHR42948:SF1">
    <property type="entry name" value="TRANSPORTER"/>
    <property type="match status" value="1"/>
</dbReference>
<feature type="transmembrane region" description="Helical" evidence="6">
    <location>
        <begin position="12"/>
        <end position="35"/>
    </location>
</feature>
<dbReference type="InterPro" id="IPR047218">
    <property type="entry name" value="YocR/YhdH-like"/>
</dbReference>
<feature type="transmembrane region" description="Helical" evidence="6">
    <location>
        <begin position="41"/>
        <end position="63"/>
    </location>
</feature>
<dbReference type="RefSeq" id="WP_162662259.1">
    <property type="nucleotide sequence ID" value="NZ_CP048020.1"/>
</dbReference>
<dbReference type="PANTHER" id="PTHR42948">
    <property type="entry name" value="TRANSPORTER"/>
    <property type="match status" value="1"/>
</dbReference>
<reference evidence="7 8" key="1">
    <citation type="submission" date="2020-01" db="EMBL/GenBank/DDBJ databases">
        <title>Complete genome sequence of a human oral phylogroup 1 Treponema sp. strain ATCC 700766, originally isolated from periodontitis dental plaque.</title>
        <authorList>
            <person name="Chan Y."/>
            <person name="Huo Y.-B."/>
            <person name="Yu X.-L."/>
            <person name="Zeng H."/>
            <person name="Leung W.-K."/>
            <person name="Watt R.M."/>
        </authorList>
    </citation>
    <scope>NUCLEOTIDE SEQUENCE [LARGE SCALE GENOMIC DNA]</scope>
    <source>
        <strain evidence="7 8">OMZ 804</strain>
    </source>
</reference>
<dbReference type="CDD" id="cd10336">
    <property type="entry name" value="SLC6sbd_Tyt1-Like"/>
    <property type="match status" value="1"/>
</dbReference>
<evidence type="ECO:0000256" key="5">
    <source>
        <dbReference type="ARBA" id="ARBA00023136"/>
    </source>
</evidence>
<feature type="transmembrane region" description="Helical" evidence="6">
    <location>
        <begin position="94"/>
        <end position="118"/>
    </location>
</feature>
<dbReference type="Proteomes" id="UP000464374">
    <property type="component" value="Chromosome"/>
</dbReference>
<feature type="transmembrane region" description="Helical" evidence="6">
    <location>
        <begin position="138"/>
        <end position="165"/>
    </location>
</feature>
<comment type="subcellular location">
    <subcellularLocation>
        <location evidence="1">Membrane</location>
        <topology evidence="1">Multi-pass membrane protein</topology>
    </subcellularLocation>
</comment>
<feature type="transmembrane region" description="Helical" evidence="6">
    <location>
        <begin position="373"/>
        <end position="400"/>
    </location>
</feature>
<dbReference type="KEGG" id="trz:GWP43_01880"/>